<evidence type="ECO:0000313" key="1">
    <source>
        <dbReference type="EMBL" id="RZC38316.1"/>
    </source>
</evidence>
<reference evidence="1 2" key="1">
    <citation type="submission" date="2017-03" db="EMBL/GenBank/DDBJ databases">
        <title>Genome of the blue death feigning beetle - Asbolus verrucosus.</title>
        <authorList>
            <person name="Rider S.D."/>
        </authorList>
    </citation>
    <scope>NUCLEOTIDE SEQUENCE [LARGE SCALE GENOMIC DNA]</scope>
    <source>
        <strain evidence="1">Butters</strain>
        <tissue evidence="1">Head and leg muscle</tissue>
    </source>
</reference>
<dbReference type="EMBL" id="QDEB01044426">
    <property type="protein sequence ID" value="RZC38316.1"/>
    <property type="molecule type" value="Genomic_DNA"/>
</dbReference>
<organism evidence="1 2">
    <name type="scientific">Asbolus verrucosus</name>
    <name type="common">Desert ironclad beetle</name>
    <dbReference type="NCBI Taxonomy" id="1661398"/>
    <lineage>
        <taxon>Eukaryota</taxon>
        <taxon>Metazoa</taxon>
        <taxon>Ecdysozoa</taxon>
        <taxon>Arthropoda</taxon>
        <taxon>Hexapoda</taxon>
        <taxon>Insecta</taxon>
        <taxon>Pterygota</taxon>
        <taxon>Neoptera</taxon>
        <taxon>Endopterygota</taxon>
        <taxon>Coleoptera</taxon>
        <taxon>Polyphaga</taxon>
        <taxon>Cucujiformia</taxon>
        <taxon>Tenebrionidae</taxon>
        <taxon>Pimeliinae</taxon>
        <taxon>Asbolus</taxon>
    </lineage>
</organism>
<dbReference type="Proteomes" id="UP000292052">
    <property type="component" value="Unassembled WGS sequence"/>
</dbReference>
<sequence length="26" mass="3083">MSESVSFILSTQRFCVVRWNVTFECI</sequence>
<accession>A0A482VZY2</accession>
<comment type="caution">
    <text evidence="1">The sequence shown here is derived from an EMBL/GenBank/DDBJ whole genome shotgun (WGS) entry which is preliminary data.</text>
</comment>
<protein>
    <submittedName>
        <fullName evidence="1">Uncharacterized protein</fullName>
    </submittedName>
</protein>
<name>A0A482VZY2_ASBVE</name>
<dbReference type="AlphaFoldDB" id="A0A482VZY2"/>
<evidence type="ECO:0000313" key="2">
    <source>
        <dbReference type="Proteomes" id="UP000292052"/>
    </source>
</evidence>
<gene>
    <name evidence="1" type="ORF">BDFB_009412</name>
</gene>
<proteinExistence type="predicted"/>
<keyword evidence="2" id="KW-1185">Reference proteome</keyword>